<proteinExistence type="predicted"/>
<comment type="caution">
    <text evidence="2">The sequence shown here is derived from an EMBL/GenBank/DDBJ whole genome shotgun (WGS) entry which is preliminary data.</text>
</comment>
<feature type="signal peptide" evidence="1">
    <location>
        <begin position="1"/>
        <end position="19"/>
    </location>
</feature>
<name>A0A0G1WMY0_9BACT</name>
<dbReference type="Proteomes" id="UP000034201">
    <property type="component" value="Unassembled WGS sequence"/>
</dbReference>
<evidence type="ECO:0000256" key="1">
    <source>
        <dbReference type="SAM" id="SignalP"/>
    </source>
</evidence>
<evidence type="ECO:0000313" key="2">
    <source>
        <dbReference type="EMBL" id="KKW20193.1"/>
    </source>
</evidence>
<organism evidence="2 3">
    <name type="scientific">Candidatus Adlerbacteria bacterium GW2011_GWC1_50_9</name>
    <dbReference type="NCBI Taxonomy" id="1618608"/>
    <lineage>
        <taxon>Bacteria</taxon>
        <taxon>Candidatus Adleribacteriota</taxon>
    </lineage>
</organism>
<gene>
    <name evidence="2" type="ORF">UY61_C0043G0010</name>
</gene>
<dbReference type="AlphaFoldDB" id="A0A0G1WMY0"/>
<evidence type="ECO:0000313" key="3">
    <source>
        <dbReference type="Proteomes" id="UP000034201"/>
    </source>
</evidence>
<reference evidence="2 3" key="1">
    <citation type="journal article" date="2015" name="Nature">
        <title>rRNA introns, odd ribosomes, and small enigmatic genomes across a large radiation of phyla.</title>
        <authorList>
            <person name="Brown C.T."/>
            <person name="Hug L.A."/>
            <person name="Thomas B.C."/>
            <person name="Sharon I."/>
            <person name="Castelle C.J."/>
            <person name="Singh A."/>
            <person name="Wilkins M.J."/>
            <person name="Williams K.H."/>
            <person name="Banfield J.F."/>
        </authorList>
    </citation>
    <scope>NUCLEOTIDE SEQUENCE [LARGE SCALE GENOMIC DNA]</scope>
</reference>
<sequence length="289" mass="31649">MNWIMMAATAILFAVNLVACGRSEEPTPTTQHVSAGKIETPDVGIAKLDPQRANLQKERDETKKQGTINRIRIALGLRSPGRDSIDKKRPAWAQEVASPSGPAATACADLEKFNELSYAFGVIGKAYSLPYEISWEDIAGDTATTVAADAKAAYRKLGRSVAAGFVDAFNMPQIARAKTQCGRGEGSFTLDEGDRLMTTILYVLTEVNESPATIKQTPGSLRSMLRIDFIARLSEIRKGIAEGRASESDGMGHFLFVAREAVEEWKFAPGELKLTKQEIAAYGDYRRRW</sequence>
<evidence type="ECO:0008006" key="4">
    <source>
        <dbReference type="Google" id="ProtNLM"/>
    </source>
</evidence>
<feature type="chain" id="PRO_5002540630" description="Lipoprotein" evidence="1">
    <location>
        <begin position="20"/>
        <end position="289"/>
    </location>
</feature>
<accession>A0A0G1WMY0</accession>
<protein>
    <recommendedName>
        <fullName evidence="4">Lipoprotein</fullName>
    </recommendedName>
</protein>
<dbReference type="EMBL" id="LCQQ01000043">
    <property type="protein sequence ID" value="KKW20193.1"/>
    <property type="molecule type" value="Genomic_DNA"/>
</dbReference>
<keyword evidence="1" id="KW-0732">Signal</keyword>